<dbReference type="PANTHER" id="PTHR34265">
    <property type="entry name" value="TYPE III PANTOTHENATE KINASE"/>
    <property type="match status" value="1"/>
</dbReference>
<evidence type="ECO:0000256" key="2">
    <source>
        <dbReference type="ARBA" id="ARBA00001958"/>
    </source>
</evidence>
<evidence type="ECO:0000256" key="6">
    <source>
        <dbReference type="ARBA" id="ARBA00012102"/>
    </source>
</evidence>
<dbReference type="GO" id="GO:0015937">
    <property type="term" value="P:coenzyme A biosynthetic process"/>
    <property type="evidence" value="ECO:0007669"/>
    <property type="project" value="UniProtKB-UniRule"/>
</dbReference>
<evidence type="ECO:0000256" key="8">
    <source>
        <dbReference type="ARBA" id="ARBA00022679"/>
    </source>
</evidence>
<evidence type="ECO:0000313" key="18">
    <source>
        <dbReference type="Proteomes" id="UP000223071"/>
    </source>
</evidence>
<dbReference type="EMBL" id="PDJQ01000001">
    <property type="protein sequence ID" value="PFG73072.1"/>
    <property type="molecule type" value="Genomic_DNA"/>
</dbReference>
<evidence type="ECO:0000256" key="5">
    <source>
        <dbReference type="ARBA" id="ARBA00011738"/>
    </source>
</evidence>
<feature type="active site" description="Proton acceptor" evidence="16">
    <location>
        <position position="109"/>
    </location>
</feature>
<keyword evidence="9 16" id="KW-0547">Nucleotide-binding</keyword>
<evidence type="ECO:0000256" key="13">
    <source>
        <dbReference type="ARBA" id="ARBA00022993"/>
    </source>
</evidence>
<comment type="caution">
    <text evidence="17">The sequence shown here is derived from an EMBL/GenBank/DDBJ whole genome shotgun (WGS) entry which is preliminary data.</text>
</comment>
<keyword evidence="12 16" id="KW-0630">Potassium</keyword>
<dbReference type="AlphaFoldDB" id="A0A2A9HD47"/>
<feature type="binding site" evidence="16">
    <location>
        <position position="129"/>
    </location>
    <ligand>
        <name>K(+)</name>
        <dbReference type="ChEBI" id="CHEBI:29103"/>
    </ligand>
</feature>
<evidence type="ECO:0000256" key="10">
    <source>
        <dbReference type="ARBA" id="ARBA00022777"/>
    </source>
</evidence>
<keyword evidence="11 16" id="KW-0067">ATP-binding</keyword>
<evidence type="ECO:0000256" key="3">
    <source>
        <dbReference type="ARBA" id="ARBA00004496"/>
    </source>
</evidence>
<dbReference type="EC" id="2.7.1.33" evidence="6 16"/>
<evidence type="ECO:0000256" key="12">
    <source>
        <dbReference type="ARBA" id="ARBA00022958"/>
    </source>
</evidence>
<dbReference type="Gene3D" id="3.30.420.40">
    <property type="match status" value="2"/>
</dbReference>
<evidence type="ECO:0000256" key="4">
    <source>
        <dbReference type="ARBA" id="ARBA00005225"/>
    </source>
</evidence>
<comment type="function">
    <text evidence="16">Catalyzes the phosphorylation of pantothenate (Pan), the first step in CoA biosynthesis.</text>
</comment>
<protein>
    <recommendedName>
        <fullName evidence="15 16">Type III pantothenate kinase</fullName>
        <ecNumber evidence="6 16">2.7.1.33</ecNumber>
    </recommendedName>
    <alternativeName>
        <fullName evidence="16">PanK-III</fullName>
    </alternativeName>
    <alternativeName>
        <fullName evidence="16">Pantothenic acid kinase</fullName>
    </alternativeName>
</protein>
<comment type="pathway">
    <text evidence="4 16">Cofactor biosynthesis; coenzyme A biosynthesis; CoA from (R)-pantothenate: step 1/5.</text>
</comment>
<evidence type="ECO:0000256" key="15">
    <source>
        <dbReference type="ARBA" id="ARBA00040883"/>
    </source>
</evidence>
<evidence type="ECO:0000313" key="17">
    <source>
        <dbReference type="EMBL" id="PFG73072.1"/>
    </source>
</evidence>
<proteinExistence type="inferred from homology"/>
<accession>A0A2A9HD47</accession>
<comment type="cofactor">
    <cofactor evidence="2">
        <name>K(+)</name>
        <dbReference type="ChEBI" id="CHEBI:29103"/>
    </cofactor>
</comment>
<comment type="subunit">
    <text evidence="5 16">Homodimer.</text>
</comment>
<evidence type="ECO:0000256" key="16">
    <source>
        <dbReference type="HAMAP-Rule" id="MF_01274"/>
    </source>
</evidence>
<reference evidence="17 18" key="1">
    <citation type="submission" date="2017-09" db="EMBL/GenBank/DDBJ databases">
        <title>Sequencing the genomes of two abundant thermophiles in Great Basin hot springs: Thermocrinis jamiesonii and novel Chloroflexi Thermoflexus hugenholtzii.</title>
        <authorList>
            <person name="Hedlund B."/>
        </authorList>
    </citation>
    <scope>NUCLEOTIDE SEQUENCE [LARGE SCALE GENOMIC DNA]</scope>
    <source>
        <strain evidence="17 18">G233</strain>
    </source>
</reference>
<feature type="binding site" evidence="16">
    <location>
        <position position="184"/>
    </location>
    <ligand>
        <name>substrate</name>
    </ligand>
</feature>
<sequence length="257" mass="27755">MLLAFDIGNTSIHIGLWDGETLVDTWRIGVEREKLPDEYGVLILSLLDYSDIDARAVTACIIGCDVPPLIPTFEQVCRKYFRVEPLLVGHGLRTGVRILYDNPRQLGADRIIDAVAASRLYGTPVIVVDFGTATVFDAVNEQGDYLGGAIAPGIGIASEALFSRAAMLYRVQLERPPAAIGKNTVHAMQSGILFGYVGLVEGLVARFKRELGGNPPVVATGGLASLVASETDCIDIVNGDLTLIGLRLIYELNRDRD</sequence>
<dbReference type="InterPro" id="IPR043129">
    <property type="entry name" value="ATPase_NBD"/>
</dbReference>
<feature type="binding site" evidence="16">
    <location>
        <position position="100"/>
    </location>
    <ligand>
        <name>substrate</name>
    </ligand>
</feature>
<evidence type="ECO:0000256" key="1">
    <source>
        <dbReference type="ARBA" id="ARBA00001206"/>
    </source>
</evidence>
<dbReference type="GO" id="GO:0004594">
    <property type="term" value="F:pantothenate kinase activity"/>
    <property type="evidence" value="ECO:0007669"/>
    <property type="project" value="UniProtKB-UniRule"/>
</dbReference>
<evidence type="ECO:0000256" key="14">
    <source>
        <dbReference type="ARBA" id="ARBA00038036"/>
    </source>
</evidence>
<keyword evidence="8 16" id="KW-0808">Transferase</keyword>
<keyword evidence="18" id="KW-1185">Reference proteome</keyword>
<evidence type="ECO:0000256" key="9">
    <source>
        <dbReference type="ARBA" id="ARBA00022741"/>
    </source>
</evidence>
<feature type="binding site" evidence="16">
    <location>
        <begin position="107"/>
        <end position="110"/>
    </location>
    <ligand>
        <name>substrate</name>
    </ligand>
</feature>
<dbReference type="CDD" id="cd24015">
    <property type="entry name" value="ASKHA_NBD_PanK-III"/>
    <property type="match status" value="1"/>
</dbReference>
<dbReference type="RefSeq" id="WP_098502555.1">
    <property type="nucleotide sequence ID" value="NZ_PDJQ01000001.1"/>
</dbReference>
<evidence type="ECO:0000256" key="7">
    <source>
        <dbReference type="ARBA" id="ARBA00022490"/>
    </source>
</evidence>
<comment type="catalytic activity">
    <reaction evidence="1 16">
        <text>(R)-pantothenate + ATP = (R)-4'-phosphopantothenate + ADP + H(+)</text>
        <dbReference type="Rhea" id="RHEA:16373"/>
        <dbReference type="ChEBI" id="CHEBI:10986"/>
        <dbReference type="ChEBI" id="CHEBI:15378"/>
        <dbReference type="ChEBI" id="CHEBI:29032"/>
        <dbReference type="ChEBI" id="CHEBI:30616"/>
        <dbReference type="ChEBI" id="CHEBI:456216"/>
        <dbReference type="EC" id="2.7.1.33"/>
    </reaction>
</comment>
<keyword evidence="13 16" id="KW-0173">Coenzyme A biosynthesis</keyword>
<name>A0A2A9HD47_TEPT2</name>
<comment type="cofactor">
    <cofactor evidence="16">
        <name>NH4(+)</name>
        <dbReference type="ChEBI" id="CHEBI:28938"/>
    </cofactor>
    <cofactor evidence="16">
        <name>K(+)</name>
        <dbReference type="ChEBI" id="CHEBI:29103"/>
    </cofactor>
    <text evidence="16">A monovalent cation. Ammonium or potassium.</text>
</comment>
<dbReference type="GO" id="GO:0005524">
    <property type="term" value="F:ATP binding"/>
    <property type="evidence" value="ECO:0007669"/>
    <property type="project" value="UniProtKB-UniRule"/>
</dbReference>
<feature type="binding site" evidence="16">
    <location>
        <position position="132"/>
    </location>
    <ligand>
        <name>ATP</name>
        <dbReference type="ChEBI" id="CHEBI:30616"/>
    </ligand>
</feature>
<dbReference type="NCBIfam" id="NF009855">
    <property type="entry name" value="PRK13321.1"/>
    <property type="match status" value="1"/>
</dbReference>
<keyword evidence="10 16" id="KW-0418">Kinase</keyword>
<organism evidence="17 18">
    <name type="scientific">Tepidiforma thermophila (strain KCTC 52669 / CGMCC 1.13589 / G233)</name>
    <dbReference type="NCBI Taxonomy" id="2761530"/>
    <lineage>
        <taxon>Bacteria</taxon>
        <taxon>Bacillati</taxon>
        <taxon>Chloroflexota</taxon>
        <taxon>Tepidiformia</taxon>
        <taxon>Tepidiformales</taxon>
        <taxon>Tepidiformaceae</taxon>
        <taxon>Tepidiforma</taxon>
    </lineage>
</organism>
<dbReference type="UniPathway" id="UPA00241">
    <property type="reaction ID" value="UER00352"/>
</dbReference>
<dbReference type="NCBIfam" id="TIGR00671">
    <property type="entry name" value="baf"/>
    <property type="match status" value="1"/>
</dbReference>
<gene>
    <name evidence="16" type="primary">coaX</name>
    <name evidence="17" type="ORF">A9A59_0265</name>
</gene>
<evidence type="ECO:0000256" key="11">
    <source>
        <dbReference type="ARBA" id="ARBA00022840"/>
    </source>
</evidence>
<dbReference type="SUPFAM" id="SSF53067">
    <property type="entry name" value="Actin-like ATPase domain"/>
    <property type="match status" value="2"/>
</dbReference>
<dbReference type="Proteomes" id="UP000223071">
    <property type="component" value="Unassembled WGS sequence"/>
</dbReference>
<dbReference type="GO" id="GO:0005737">
    <property type="term" value="C:cytoplasm"/>
    <property type="evidence" value="ECO:0007669"/>
    <property type="project" value="UniProtKB-SubCell"/>
</dbReference>
<comment type="subcellular location">
    <subcellularLocation>
        <location evidence="3 16">Cytoplasm</location>
    </subcellularLocation>
</comment>
<keyword evidence="16" id="KW-0479">Metal-binding</keyword>
<dbReference type="HAMAP" id="MF_01274">
    <property type="entry name" value="Pantothen_kinase_3"/>
    <property type="match status" value="1"/>
</dbReference>
<dbReference type="GO" id="GO:0046872">
    <property type="term" value="F:metal ion binding"/>
    <property type="evidence" value="ECO:0007669"/>
    <property type="project" value="UniProtKB-KW"/>
</dbReference>
<dbReference type="InterPro" id="IPR004619">
    <property type="entry name" value="Type_III_PanK"/>
</dbReference>
<feature type="binding site" evidence="16">
    <location>
        <begin position="6"/>
        <end position="13"/>
    </location>
    <ligand>
        <name>ATP</name>
        <dbReference type="ChEBI" id="CHEBI:30616"/>
    </ligand>
</feature>
<dbReference type="PANTHER" id="PTHR34265:SF1">
    <property type="entry name" value="TYPE III PANTOTHENATE KINASE"/>
    <property type="match status" value="1"/>
</dbReference>
<comment type="similarity">
    <text evidence="14 16">Belongs to the type III pantothenate kinase family.</text>
</comment>
<dbReference type="Pfam" id="PF03309">
    <property type="entry name" value="Pan_kinase"/>
    <property type="match status" value="1"/>
</dbReference>
<keyword evidence="7 16" id="KW-0963">Cytoplasm</keyword>